<feature type="binding site" evidence="8">
    <location>
        <begin position="185"/>
        <end position="188"/>
    </location>
    <ligand>
        <name>ATP</name>
        <dbReference type="ChEBI" id="CHEBI:30616"/>
    </ligand>
</feature>
<organism evidence="9">
    <name type="scientific">uncultured Thiotrichaceae bacterium</name>
    <dbReference type="NCBI Taxonomy" id="298394"/>
    <lineage>
        <taxon>Bacteria</taxon>
        <taxon>Pseudomonadati</taxon>
        <taxon>Pseudomonadota</taxon>
        <taxon>Gammaproteobacteria</taxon>
        <taxon>Thiotrichales</taxon>
        <taxon>Thiotrichaceae</taxon>
        <taxon>environmental samples</taxon>
    </lineage>
</organism>
<dbReference type="CDD" id="cd00560">
    <property type="entry name" value="PanC"/>
    <property type="match status" value="1"/>
</dbReference>
<dbReference type="PANTHER" id="PTHR21299:SF1">
    <property type="entry name" value="PANTOATE--BETA-ALANINE LIGASE"/>
    <property type="match status" value="1"/>
</dbReference>
<dbReference type="UniPathway" id="UPA00028">
    <property type="reaction ID" value="UER00005"/>
</dbReference>
<dbReference type="GO" id="GO:0015940">
    <property type="term" value="P:pantothenate biosynthetic process"/>
    <property type="evidence" value="ECO:0007669"/>
    <property type="project" value="UniProtKB-UniRule"/>
</dbReference>
<evidence type="ECO:0000256" key="3">
    <source>
        <dbReference type="ARBA" id="ARBA00022598"/>
    </source>
</evidence>
<dbReference type="Gene3D" id="3.30.1300.10">
    <property type="entry name" value="Pantoate-beta-alanine ligase, C-terminal domain"/>
    <property type="match status" value="1"/>
</dbReference>
<keyword evidence="5 8" id="KW-0547">Nucleotide-binding</keyword>
<comment type="similarity">
    <text evidence="2 8">Belongs to the pantothenate synthetase family.</text>
</comment>
<dbReference type="Pfam" id="PF02569">
    <property type="entry name" value="Pantoate_ligase"/>
    <property type="match status" value="1"/>
</dbReference>
<reference evidence="9" key="1">
    <citation type="submission" date="2020-01" db="EMBL/GenBank/DDBJ databases">
        <authorList>
            <person name="Meier V. D."/>
            <person name="Meier V D."/>
        </authorList>
    </citation>
    <scope>NUCLEOTIDE SEQUENCE</scope>
    <source>
        <strain evidence="9">HLG_WM_MAG_09</strain>
    </source>
</reference>
<dbReference type="NCBIfam" id="TIGR00125">
    <property type="entry name" value="cyt_tran_rel"/>
    <property type="match status" value="1"/>
</dbReference>
<comment type="subcellular location">
    <subcellularLocation>
        <location evidence="8">Cytoplasm</location>
    </subcellularLocation>
</comment>
<dbReference type="InterPro" id="IPR042176">
    <property type="entry name" value="Pantoate_ligase_C"/>
</dbReference>
<evidence type="ECO:0000256" key="5">
    <source>
        <dbReference type="ARBA" id="ARBA00022741"/>
    </source>
</evidence>
<dbReference type="HAMAP" id="MF_00158">
    <property type="entry name" value="PanC"/>
    <property type="match status" value="1"/>
</dbReference>
<dbReference type="AlphaFoldDB" id="A0A6S6UKC9"/>
<name>A0A6S6UKC9_9GAMM</name>
<evidence type="ECO:0000256" key="6">
    <source>
        <dbReference type="ARBA" id="ARBA00022840"/>
    </source>
</evidence>
<dbReference type="InterPro" id="IPR004821">
    <property type="entry name" value="Cyt_trans-like"/>
</dbReference>
<dbReference type="InterPro" id="IPR014729">
    <property type="entry name" value="Rossmann-like_a/b/a_fold"/>
</dbReference>
<protein>
    <recommendedName>
        <fullName evidence="8">Pantothenate synthetase</fullName>
        <shortName evidence="8">PS</shortName>
        <ecNumber evidence="8">6.3.2.1</ecNumber>
    </recommendedName>
    <alternativeName>
        <fullName evidence="8">Pantoate--beta-alanine ligase</fullName>
    </alternativeName>
    <alternativeName>
        <fullName evidence="8">Pantoate-activating enzyme</fullName>
    </alternativeName>
</protein>
<evidence type="ECO:0000256" key="7">
    <source>
        <dbReference type="ARBA" id="ARBA00048258"/>
    </source>
</evidence>
<feature type="binding site" evidence="8">
    <location>
        <position position="61"/>
    </location>
    <ligand>
        <name>beta-alanine</name>
        <dbReference type="ChEBI" id="CHEBI:57966"/>
    </ligand>
</feature>
<accession>A0A6S6UKC9</accession>
<feature type="binding site" evidence="8">
    <location>
        <position position="154"/>
    </location>
    <ligand>
        <name>(R)-pantoate</name>
        <dbReference type="ChEBI" id="CHEBI:15980"/>
    </ligand>
</feature>
<keyword evidence="8" id="KW-0963">Cytoplasm</keyword>
<proteinExistence type="inferred from homology"/>
<dbReference type="InterPro" id="IPR003721">
    <property type="entry name" value="Pantoate_ligase"/>
</dbReference>
<feature type="binding site" evidence="8">
    <location>
        <begin position="148"/>
        <end position="151"/>
    </location>
    <ligand>
        <name>ATP</name>
        <dbReference type="ChEBI" id="CHEBI:30616"/>
    </ligand>
</feature>
<keyword evidence="3 8" id="KW-0436">Ligase</keyword>
<dbReference type="GO" id="GO:0004592">
    <property type="term" value="F:pantoate-beta-alanine ligase activity"/>
    <property type="evidence" value="ECO:0007669"/>
    <property type="project" value="UniProtKB-UniRule"/>
</dbReference>
<dbReference type="GO" id="GO:0005829">
    <property type="term" value="C:cytosol"/>
    <property type="evidence" value="ECO:0007669"/>
    <property type="project" value="TreeGrafter"/>
</dbReference>
<dbReference type="SUPFAM" id="SSF52374">
    <property type="entry name" value="Nucleotidylyl transferase"/>
    <property type="match status" value="1"/>
</dbReference>
<comment type="miscellaneous">
    <text evidence="8">The reaction proceeds by a bi uni uni bi ping pong mechanism.</text>
</comment>
<evidence type="ECO:0000313" key="9">
    <source>
        <dbReference type="EMBL" id="CAA6829200.1"/>
    </source>
</evidence>
<dbReference type="EMBL" id="CACVAT010000504">
    <property type="protein sequence ID" value="CAA6829200.1"/>
    <property type="molecule type" value="Genomic_DNA"/>
</dbReference>
<evidence type="ECO:0000256" key="8">
    <source>
        <dbReference type="HAMAP-Rule" id="MF_00158"/>
    </source>
</evidence>
<gene>
    <name evidence="8" type="primary">panC</name>
    <name evidence="9" type="ORF">HELGO_WM21691</name>
</gene>
<feature type="binding site" evidence="8">
    <location>
        <position position="177"/>
    </location>
    <ligand>
        <name>ATP</name>
        <dbReference type="ChEBI" id="CHEBI:30616"/>
    </ligand>
</feature>
<comment type="catalytic activity">
    <reaction evidence="7 8">
        <text>(R)-pantoate + beta-alanine + ATP = (R)-pantothenate + AMP + diphosphate + H(+)</text>
        <dbReference type="Rhea" id="RHEA:10912"/>
        <dbReference type="ChEBI" id="CHEBI:15378"/>
        <dbReference type="ChEBI" id="CHEBI:15980"/>
        <dbReference type="ChEBI" id="CHEBI:29032"/>
        <dbReference type="ChEBI" id="CHEBI:30616"/>
        <dbReference type="ChEBI" id="CHEBI:33019"/>
        <dbReference type="ChEBI" id="CHEBI:57966"/>
        <dbReference type="ChEBI" id="CHEBI:456215"/>
        <dbReference type="EC" id="6.3.2.1"/>
    </reaction>
</comment>
<dbReference type="Gene3D" id="3.40.50.620">
    <property type="entry name" value="HUPs"/>
    <property type="match status" value="1"/>
</dbReference>
<dbReference type="EC" id="6.3.2.1" evidence="8"/>
<evidence type="ECO:0000256" key="2">
    <source>
        <dbReference type="ARBA" id="ARBA00009256"/>
    </source>
</evidence>
<feature type="active site" description="Proton donor" evidence="8">
    <location>
        <position position="37"/>
    </location>
</feature>
<sequence length="286" mass="31962">MEIINKISELQAQVKSWHREGEVVAFVPTMGNLHGGHFALVERAHEMGTKVIVSIFVNPAQFDRKEDLVAYPMTMDADCESLEKLHTDVVFAPVAVDMYPSGALRTKVEVPGISDVLEGEKRTGHFIGVATVVSKLFNLVQPDIAIFGEKDFQQLLVIRQMVNDLNMNIQIEGVEAVRDEDGLAKSSRNSYLTPEERDIAPVLQRTLQETISRLSVSGEWDAESYQNLQQEMMGKLDAAGFRSEYLEVRRNTDLQPPAQGDKELVVLVSAWLGKARLIDNVQVVLK</sequence>
<evidence type="ECO:0000256" key="1">
    <source>
        <dbReference type="ARBA" id="ARBA00004990"/>
    </source>
</evidence>
<comment type="subunit">
    <text evidence="8">Homodimer.</text>
</comment>
<feature type="binding site" evidence="8">
    <location>
        <position position="61"/>
    </location>
    <ligand>
        <name>(R)-pantoate</name>
        <dbReference type="ChEBI" id="CHEBI:15980"/>
    </ligand>
</feature>
<dbReference type="PANTHER" id="PTHR21299">
    <property type="entry name" value="CYTIDYLATE KINASE/PANTOATE-BETA-ALANINE LIGASE"/>
    <property type="match status" value="1"/>
</dbReference>
<evidence type="ECO:0000256" key="4">
    <source>
        <dbReference type="ARBA" id="ARBA00022655"/>
    </source>
</evidence>
<dbReference type="GO" id="GO:0005524">
    <property type="term" value="F:ATP binding"/>
    <property type="evidence" value="ECO:0007669"/>
    <property type="project" value="UniProtKB-KW"/>
</dbReference>
<feature type="binding site" evidence="8">
    <location>
        <begin position="30"/>
        <end position="37"/>
    </location>
    <ligand>
        <name>ATP</name>
        <dbReference type="ChEBI" id="CHEBI:30616"/>
    </ligand>
</feature>
<dbReference type="NCBIfam" id="TIGR00018">
    <property type="entry name" value="panC"/>
    <property type="match status" value="1"/>
</dbReference>
<comment type="pathway">
    <text evidence="1 8">Cofactor biosynthesis; (R)-pantothenate biosynthesis; (R)-pantothenate from (R)-pantoate and beta-alanine: step 1/1.</text>
</comment>
<comment type="function">
    <text evidence="8">Catalyzes the condensation of pantoate with beta-alanine in an ATP-dependent reaction via a pantoyl-adenylate intermediate.</text>
</comment>
<keyword evidence="4 8" id="KW-0566">Pantothenate biosynthesis</keyword>
<keyword evidence="6 8" id="KW-0067">ATP-binding</keyword>
<dbReference type="FunFam" id="3.40.50.620:FF:000013">
    <property type="entry name" value="Pantothenate synthetase"/>
    <property type="match status" value="1"/>
</dbReference>